<dbReference type="GO" id="GO:0016266">
    <property type="term" value="P:protein O-linked glycosylation via N-acetyl-galactosamine"/>
    <property type="evidence" value="ECO:0007669"/>
    <property type="project" value="TreeGrafter"/>
</dbReference>
<comment type="subcellular location">
    <subcellularLocation>
        <location evidence="1">Membrane</location>
        <topology evidence="1">Single-pass type II membrane protein</topology>
    </subcellularLocation>
</comment>
<dbReference type="Gene3D" id="3.90.550.10">
    <property type="entry name" value="Spore Coat Polysaccharide Biosynthesis Protein SpsA, Chain A"/>
    <property type="match status" value="1"/>
</dbReference>
<dbReference type="Pfam" id="PF01501">
    <property type="entry name" value="Glyco_transf_8"/>
    <property type="match status" value="1"/>
</dbReference>
<gene>
    <name evidence="14" type="ORF">PVAND_014374</name>
</gene>
<name>A0A9J6B9Z7_POLVA</name>
<evidence type="ECO:0000256" key="10">
    <source>
        <dbReference type="ARBA" id="ARBA00037301"/>
    </source>
</evidence>
<keyword evidence="4" id="KW-0808">Transferase</keyword>
<evidence type="ECO:0000256" key="9">
    <source>
        <dbReference type="ARBA" id="ARBA00023180"/>
    </source>
</evidence>
<keyword evidence="7 13" id="KW-1133">Transmembrane helix</keyword>
<protein>
    <recommendedName>
        <fullName evidence="11">UDP-D-xylose:beta-D-glucoside alpha-1,3-D-xylosyltransferase</fullName>
        <ecNumber evidence="11">2.4.2.42</ecNumber>
    </recommendedName>
</protein>
<keyword evidence="9" id="KW-0325">Glycoprotein</keyword>
<evidence type="ECO:0000256" key="13">
    <source>
        <dbReference type="SAM" id="Phobius"/>
    </source>
</evidence>
<evidence type="ECO:0000256" key="3">
    <source>
        <dbReference type="ARBA" id="ARBA00022676"/>
    </source>
</evidence>
<dbReference type="Proteomes" id="UP001107558">
    <property type="component" value="Chromosome 4"/>
</dbReference>
<proteinExistence type="inferred from homology"/>
<dbReference type="InterPro" id="IPR002495">
    <property type="entry name" value="Glyco_trans_8"/>
</dbReference>
<dbReference type="InterPro" id="IPR051993">
    <property type="entry name" value="Glycosyltransferase_8"/>
</dbReference>
<dbReference type="PANTHER" id="PTHR46012:SF2">
    <property type="entry name" value="IP22168P"/>
    <property type="match status" value="1"/>
</dbReference>
<comment type="catalytic activity">
    <reaction evidence="12">
        <text>3-O-(beta-D-glucosyl)-L-seryl-[EGF-like domain protein] + UDP-alpha-D-xylose = 3-O-[alpha-D-xylosyl-(1-&gt;3)-beta-D-glucosyl]-L-seryl-[EGF-like domain protein] + UDP + H(+)</text>
        <dbReference type="Rhea" id="RHEA:56064"/>
        <dbReference type="Rhea" id="RHEA-COMP:14610"/>
        <dbReference type="Rhea" id="RHEA-COMP:14611"/>
        <dbReference type="ChEBI" id="CHEBI:15378"/>
        <dbReference type="ChEBI" id="CHEBI:57632"/>
        <dbReference type="ChEBI" id="CHEBI:58223"/>
        <dbReference type="ChEBI" id="CHEBI:140575"/>
        <dbReference type="ChEBI" id="CHEBI:140576"/>
        <dbReference type="EC" id="2.4.2.42"/>
    </reaction>
</comment>
<evidence type="ECO:0000256" key="4">
    <source>
        <dbReference type="ARBA" id="ARBA00022679"/>
    </source>
</evidence>
<feature type="transmembrane region" description="Helical" evidence="13">
    <location>
        <begin position="7"/>
        <end position="25"/>
    </location>
</feature>
<comment type="caution">
    <text evidence="14">The sequence shown here is derived from an EMBL/GenBank/DDBJ whole genome shotgun (WGS) entry which is preliminary data.</text>
</comment>
<evidence type="ECO:0000313" key="15">
    <source>
        <dbReference type="Proteomes" id="UP001107558"/>
    </source>
</evidence>
<dbReference type="EC" id="2.4.2.42" evidence="11"/>
<dbReference type="PANTHER" id="PTHR46012">
    <property type="entry name" value="IP22168P"/>
    <property type="match status" value="1"/>
</dbReference>
<keyword evidence="6" id="KW-0735">Signal-anchor</keyword>
<dbReference type="GO" id="GO:0016020">
    <property type="term" value="C:membrane"/>
    <property type="evidence" value="ECO:0007669"/>
    <property type="project" value="UniProtKB-SubCell"/>
</dbReference>
<evidence type="ECO:0000256" key="7">
    <source>
        <dbReference type="ARBA" id="ARBA00022989"/>
    </source>
</evidence>
<comment type="function">
    <text evidence="10">Glycosyltransferase which elongates the O-linked glucose attached to EGF-like repeats in the extracellular domain of Notch proteins by catalyzing the addition of xylose.</text>
</comment>
<keyword evidence="5 13" id="KW-0812">Transmembrane</keyword>
<dbReference type="GO" id="GO:0140563">
    <property type="term" value="F:UDP-D-xylose:beta-D-glucoside alpha-1,3-D-xylosyltransferase activity"/>
    <property type="evidence" value="ECO:0007669"/>
    <property type="project" value="UniProtKB-EC"/>
</dbReference>
<evidence type="ECO:0000256" key="1">
    <source>
        <dbReference type="ARBA" id="ARBA00004606"/>
    </source>
</evidence>
<keyword evidence="8 13" id="KW-0472">Membrane</keyword>
<comment type="similarity">
    <text evidence="2">Belongs to the glycosyltransferase 8 family.</text>
</comment>
<keyword evidence="3" id="KW-0328">Glycosyltransferase</keyword>
<dbReference type="AlphaFoldDB" id="A0A9J6B9Z7"/>
<organism evidence="14 15">
    <name type="scientific">Polypedilum vanderplanki</name>
    <name type="common">Sleeping chironomid midge</name>
    <dbReference type="NCBI Taxonomy" id="319348"/>
    <lineage>
        <taxon>Eukaryota</taxon>
        <taxon>Metazoa</taxon>
        <taxon>Ecdysozoa</taxon>
        <taxon>Arthropoda</taxon>
        <taxon>Hexapoda</taxon>
        <taxon>Insecta</taxon>
        <taxon>Pterygota</taxon>
        <taxon>Neoptera</taxon>
        <taxon>Endopterygota</taxon>
        <taxon>Diptera</taxon>
        <taxon>Nematocera</taxon>
        <taxon>Chironomoidea</taxon>
        <taxon>Chironomidae</taxon>
        <taxon>Chironominae</taxon>
        <taxon>Polypedilum</taxon>
        <taxon>Polypedilum</taxon>
    </lineage>
</organism>
<evidence type="ECO:0000256" key="12">
    <source>
        <dbReference type="ARBA" id="ARBA00049181"/>
    </source>
</evidence>
<dbReference type="EMBL" id="JADBJN010000004">
    <property type="protein sequence ID" value="KAG5666339.1"/>
    <property type="molecule type" value="Genomic_DNA"/>
</dbReference>
<reference evidence="14" key="1">
    <citation type="submission" date="2021-03" db="EMBL/GenBank/DDBJ databases">
        <title>Chromosome level genome of the anhydrobiotic midge Polypedilum vanderplanki.</title>
        <authorList>
            <person name="Yoshida Y."/>
            <person name="Kikawada T."/>
            <person name="Gusev O."/>
        </authorList>
    </citation>
    <scope>NUCLEOTIDE SEQUENCE</scope>
    <source>
        <strain evidence="14">NIAS01</strain>
        <tissue evidence="14">Whole body or cell culture</tissue>
    </source>
</reference>
<dbReference type="SUPFAM" id="SSF53448">
    <property type="entry name" value="Nucleotide-diphospho-sugar transferases"/>
    <property type="match status" value="1"/>
</dbReference>
<evidence type="ECO:0000256" key="6">
    <source>
        <dbReference type="ARBA" id="ARBA00022968"/>
    </source>
</evidence>
<evidence type="ECO:0000256" key="11">
    <source>
        <dbReference type="ARBA" id="ARBA00038854"/>
    </source>
</evidence>
<keyword evidence="15" id="KW-1185">Reference proteome</keyword>
<evidence type="ECO:0000313" key="14">
    <source>
        <dbReference type="EMBL" id="KAG5666339.1"/>
    </source>
</evidence>
<sequence>MKFNLKLVFSLIIVFFIYIFIYFNLNSTITVLKIENENKTKDLIPIAVVVCGINRVDESLVMIKSALIFNTENYLLNFVIIAEDQLHEVINERLKNFKTFKNFTHEILSLKFPQKNQEIWKKLFKPCASQRLFLPSLLPHVDSLIYVDCDVLFISSPHKLYNHFKSFNHDQISALALESENRNTGWYTRFARHPYFGLGLNSGVMLMNMTRMRKIKFEEKIEPIYEKWKNQLVWGDQDILNIYFHNNPNEVHLMKCEYNYRPDHCMYTSNCDLSEGSVKIVHGNRGYFHKEGKQRIFREIYMAIDEYKFNDDPCTNLIKVIEERVDEAEISNCNEMINKFLYIPKKTFCRHTNEIS</sequence>
<dbReference type="OrthoDB" id="6238971at2759"/>
<evidence type="ECO:0000256" key="8">
    <source>
        <dbReference type="ARBA" id="ARBA00023136"/>
    </source>
</evidence>
<evidence type="ECO:0000256" key="2">
    <source>
        <dbReference type="ARBA" id="ARBA00006351"/>
    </source>
</evidence>
<evidence type="ECO:0000256" key="5">
    <source>
        <dbReference type="ARBA" id="ARBA00022692"/>
    </source>
</evidence>
<dbReference type="InterPro" id="IPR029044">
    <property type="entry name" value="Nucleotide-diphossugar_trans"/>
</dbReference>
<accession>A0A9J6B9Z7</accession>